<proteinExistence type="predicted"/>
<sequence length="45" mass="4656">MGSFVEAGGGHAMKPADRVEAPTPRLFPVDALAPTRVETATFSLG</sequence>
<dbReference type="KEGG" id="age:AA314_02675"/>
<evidence type="ECO:0000313" key="1">
    <source>
        <dbReference type="EMBL" id="AKJ01049.1"/>
    </source>
</evidence>
<dbReference type="AlphaFoldDB" id="A0AAC8Q4X3"/>
<reference evidence="1 2" key="1">
    <citation type="submission" date="2015-05" db="EMBL/GenBank/DDBJ databases">
        <title>Genome assembly of Archangium gephyra DSM 2261.</title>
        <authorList>
            <person name="Sharma G."/>
            <person name="Subramanian S."/>
        </authorList>
    </citation>
    <scope>NUCLEOTIDE SEQUENCE [LARGE SCALE GENOMIC DNA]</scope>
    <source>
        <strain evidence="1 2">DSM 2261</strain>
    </source>
</reference>
<protein>
    <submittedName>
        <fullName evidence="1">Uncharacterized protein</fullName>
    </submittedName>
</protein>
<organism evidence="1 2">
    <name type="scientific">Archangium gephyra</name>
    <dbReference type="NCBI Taxonomy" id="48"/>
    <lineage>
        <taxon>Bacteria</taxon>
        <taxon>Pseudomonadati</taxon>
        <taxon>Myxococcota</taxon>
        <taxon>Myxococcia</taxon>
        <taxon>Myxococcales</taxon>
        <taxon>Cystobacterineae</taxon>
        <taxon>Archangiaceae</taxon>
        <taxon>Archangium</taxon>
    </lineage>
</organism>
<dbReference type="EMBL" id="CP011509">
    <property type="protein sequence ID" value="AKJ01049.1"/>
    <property type="molecule type" value="Genomic_DNA"/>
</dbReference>
<gene>
    <name evidence="1" type="ORF">AA314_02675</name>
</gene>
<name>A0AAC8Q4X3_9BACT</name>
<evidence type="ECO:0000313" key="2">
    <source>
        <dbReference type="Proteomes" id="UP000035579"/>
    </source>
</evidence>
<dbReference type="Proteomes" id="UP000035579">
    <property type="component" value="Chromosome"/>
</dbReference>
<accession>A0AAC8Q4X3</accession>